<dbReference type="GO" id="GO:0005506">
    <property type="term" value="F:iron ion binding"/>
    <property type="evidence" value="ECO:0007669"/>
    <property type="project" value="TreeGrafter"/>
</dbReference>
<proteinExistence type="inferred from homology"/>
<dbReference type="PANTHER" id="PTHR35177:SF2">
    <property type="entry name" value="HYDROGENASE MATURATION FACTOR HYBG"/>
    <property type="match status" value="1"/>
</dbReference>
<comment type="caution">
    <text evidence="2">The sequence shown here is derived from an EMBL/GenBank/DDBJ whole genome shotgun (WGS) entry which is preliminary data.</text>
</comment>
<dbReference type="PRINTS" id="PR00445">
    <property type="entry name" value="HUPFHYPC"/>
</dbReference>
<evidence type="ECO:0000313" key="3">
    <source>
        <dbReference type="Proteomes" id="UP000559598"/>
    </source>
</evidence>
<comment type="similarity">
    <text evidence="1">Belongs to the HupF/HypC family.</text>
</comment>
<dbReference type="Gene3D" id="2.30.30.140">
    <property type="match status" value="1"/>
</dbReference>
<dbReference type="PROSITE" id="PS01097">
    <property type="entry name" value="HUPF_HYPC"/>
    <property type="match status" value="1"/>
</dbReference>
<dbReference type="NCBIfam" id="TIGR00074">
    <property type="entry name" value="hypC_hupF"/>
    <property type="match status" value="1"/>
</dbReference>
<sequence length="82" mass="8809">MCVGVPAKVIDINGLSALVDVMGSQMNVGILFVPEVQMGDYVVVHAGQAMSIVDEQYAKASLEEWRKLVDARIADSSNEQNG</sequence>
<evidence type="ECO:0000313" key="2">
    <source>
        <dbReference type="EMBL" id="MBB4072306.1"/>
    </source>
</evidence>
<dbReference type="GO" id="GO:0051604">
    <property type="term" value="P:protein maturation"/>
    <property type="evidence" value="ECO:0007669"/>
    <property type="project" value="TreeGrafter"/>
</dbReference>
<name>A0A840DT41_9BACL</name>
<keyword evidence="3" id="KW-1185">Reference proteome</keyword>
<dbReference type="InterPro" id="IPR019812">
    <property type="entry name" value="Hydgase_assmbl_chp_CS"/>
</dbReference>
<dbReference type="InterPro" id="IPR001109">
    <property type="entry name" value="Hydrogenase_HupF/HypC"/>
</dbReference>
<evidence type="ECO:0000256" key="1">
    <source>
        <dbReference type="ARBA" id="ARBA00006018"/>
    </source>
</evidence>
<dbReference type="PANTHER" id="PTHR35177">
    <property type="entry name" value="HYDROGENASE MATURATION FACTOR HYBG"/>
    <property type="match status" value="1"/>
</dbReference>
<accession>A0A840DT41</accession>
<dbReference type="GO" id="GO:1902670">
    <property type="term" value="F:carbon dioxide binding"/>
    <property type="evidence" value="ECO:0007669"/>
    <property type="project" value="TreeGrafter"/>
</dbReference>
<reference evidence="2 3" key="1">
    <citation type="submission" date="2020-08" db="EMBL/GenBank/DDBJ databases">
        <title>Genomic Encyclopedia of Type Strains, Phase IV (KMG-IV): sequencing the most valuable type-strain genomes for metagenomic binning, comparative biology and taxonomic classification.</title>
        <authorList>
            <person name="Goeker M."/>
        </authorList>
    </citation>
    <scope>NUCLEOTIDE SEQUENCE [LARGE SCALE GENOMIC DNA]</scope>
    <source>
        <strain evidence="2 3">DSM 17075</strain>
    </source>
</reference>
<dbReference type="Proteomes" id="UP000559598">
    <property type="component" value="Unassembled WGS sequence"/>
</dbReference>
<dbReference type="Pfam" id="PF01455">
    <property type="entry name" value="HupF_HypC"/>
    <property type="match status" value="1"/>
</dbReference>
<gene>
    <name evidence="2" type="ORF">GGR02_000052</name>
</gene>
<dbReference type="SUPFAM" id="SSF159127">
    <property type="entry name" value="HupF/HypC-like"/>
    <property type="match status" value="1"/>
</dbReference>
<protein>
    <submittedName>
        <fullName evidence="2">Hydrogenase expression/formation protein HypC</fullName>
    </submittedName>
</protein>
<organism evidence="2 3">
    <name type="scientific">Anoxybacteroides voinovskiense</name>
    <dbReference type="NCBI Taxonomy" id="230470"/>
    <lineage>
        <taxon>Bacteria</taxon>
        <taxon>Bacillati</taxon>
        <taxon>Bacillota</taxon>
        <taxon>Bacilli</taxon>
        <taxon>Bacillales</taxon>
        <taxon>Anoxybacillaceae</taxon>
        <taxon>Anoxybacteroides</taxon>
    </lineage>
</organism>
<dbReference type="RefSeq" id="WP_183182748.1">
    <property type="nucleotide sequence ID" value="NZ_BMNP01000002.1"/>
</dbReference>
<dbReference type="EMBL" id="JACIDE010000001">
    <property type="protein sequence ID" value="MBB4072306.1"/>
    <property type="molecule type" value="Genomic_DNA"/>
</dbReference>
<dbReference type="AlphaFoldDB" id="A0A840DT41"/>